<evidence type="ECO:0000259" key="1">
    <source>
        <dbReference type="Pfam" id="PF01370"/>
    </source>
</evidence>
<evidence type="ECO:0000313" key="2">
    <source>
        <dbReference type="EMBL" id="XDO95844.1"/>
    </source>
</evidence>
<dbReference type="PANTHER" id="PTHR12126:SF11">
    <property type="entry name" value="NADH DEHYDROGENASE [UBIQUINONE] 1 ALPHA SUBCOMPLEX SUBUNIT 9, MITOCHONDRIAL"/>
    <property type="match status" value="1"/>
</dbReference>
<feature type="domain" description="NAD-dependent epimerase/dehydratase" evidence="1">
    <location>
        <begin position="5"/>
        <end position="201"/>
    </location>
</feature>
<dbReference type="GO" id="GO:0044877">
    <property type="term" value="F:protein-containing complex binding"/>
    <property type="evidence" value="ECO:0007669"/>
    <property type="project" value="TreeGrafter"/>
</dbReference>
<dbReference type="PANTHER" id="PTHR12126">
    <property type="entry name" value="NADH-UBIQUINONE OXIDOREDUCTASE 39 KDA SUBUNIT-RELATED"/>
    <property type="match status" value="1"/>
</dbReference>
<dbReference type="InterPro" id="IPR001509">
    <property type="entry name" value="Epimerase_deHydtase"/>
</dbReference>
<dbReference type="InterPro" id="IPR051207">
    <property type="entry name" value="ComplexI_NDUFA9_subunit"/>
</dbReference>
<reference evidence="2" key="1">
    <citation type="submission" date="2024-06" db="EMBL/GenBank/DDBJ databases">
        <title>Caulobacter inopinatus, sp. nov.</title>
        <authorList>
            <person name="Donachie S.P."/>
        </authorList>
    </citation>
    <scope>NUCLEOTIDE SEQUENCE</scope>
    <source>
        <strain evidence="2">73W</strain>
    </source>
</reference>
<organism evidence="2">
    <name type="scientific">Caulobacter sp. 73W</name>
    <dbReference type="NCBI Taxonomy" id="3161137"/>
    <lineage>
        <taxon>Bacteria</taxon>
        <taxon>Pseudomonadati</taxon>
        <taxon>Pseudomonadota</taxon>
        <taxon>Alphaproteobacteria</taxon>
        <taxon>Caulobacterales</taxon>
        <taxon>Caulobacteraceae</taxon>
        <taxon>Caulobacter</taxon>
    </lineage>
</organism>
<accession>A0AB39KQB4</accession>
<dbReference type="RefSeq" id="WP_369058688.1">
    <property type="nucleotide sequence ID" value="NZ_CP158375.1"/>
</dbReference>
<dbReference type="Gene3D" id="3.40.50.720">
    <property type="entry name" value="NAD(P)-binding Rossmann-like Domain"/>
    <property type="match status" value="1"/>
</dbReference>
<dbReference type="InterPro" id="IPR036291">
    <property type="entry name" value="NAD(P)-bd_dom_sf"/>
</dbReference>
<dbReference type="AlphaFoldDB" id="A0AB39KQB4"/>
<name>A0AB39KQB4_9CAUL</name>
<gene>
    <name evidence="2" type="ORF">ABOZ73_13715</name>
</gene>
<dbReference type="Pfam" id="PF01370">
    <property type="entry name" value="Epimerase"/>
    <property type="match status" value="1"/>
</dbReference>
<sequence length="313" mass="33337">MALAAVTGATGFLGRRLVLALAQAGFEVRCLMRRDPVHPLWRDIEPQIVIGSLSDEAALDRLCSGADVVVHCAGLIKARTRAEFDAVNLDGAVAMANAATRMAPCAPFLLISSLVAREPRLSHYAASKRAGEEAVAALLGDRLTIVRPPAIYGPGDVETFALFKAAATAPFLPVFDSVARIALVHVEDAAAQITALAKLPEPGATIALCDRNLAGYGWRDLMQAAAELVGRKPVLVKLPSGVVKLVGMLGSLAAKGSSAAMLTSEKAREILHPDWSVSPKEHNDRLPAPQYGLKDGFIQTVRWYRNNGWLPPL</sequence>
<dbReference type="EMBL" id="CP158375">
    <property type="protein sequence ID" value="XDO95844.1"/>
    <property type="molecule type" value="Genomic_DNA"/>
</dbReference>
<dbReference type="SUPFAM" id="SSF51735">
    <property type="entry name" value="NAD(P)-binding Rossmann-fold domains"/>
    <property type="match status" value="1"/>
</dbReference>
<protein>
    <submittedName>
        <fullName evidence="2">NAD-dependent epimerase/dehydratase family protein</fullName>
    </submittedName>
</protein>
<proteinExistence type="predicted"/>